<dbReference type="PANTHER" id="PTHR10283">
    <property type="entry name" value="SOLUTE CARRIER FAMILY 13 MEMBER"/>
    <property type="match status" value="1"/>
</dbReference>
<evidence type="ECO:0000256" key="1">
    <source>
        <dbReference type="ARBA" id="ARBA00004141"/>
    </source>
</evidence>
<feature type="transmembrane region" description="Helical" evidence="6">
    <location>
        <begin position="483"/>
        <end position="509"/>
    </location>
</feature>
<comment type="caution">
    <text evidence="7">The sequence shown here is derived from an EMBL/GenBank/DDBJ whole genome shotgun (WGS) entry which is preliminary data.</text>
</comment>
<dbReference type="GO" id="GO:0005886">
    <property type="term" value="C:plasma membrane"/>
    <property type="evidence" value="ECO:0007669"/>
    <property type="project" value="TreeGrafter"/>
</dbReference>
<evidence type="ECO:0000256" key="4">
    <source>
        <dbReference type="ARBA" id="ARBA00023136"/>
    </source>
</evidence>
<accession>A0A1D3DAK9</accession>
<keyword evidence="2 6" id="KW-0812">Transmembrane</keyword>
<dbReference type="EMBL" id="JROU02000064">
    <property type="protein sequence ID" value="OEH80481.1"/>
    <property type="molecule type" value="Genomic_DNA"/>
</dbReference>
<dbReference type="Pfam" id="PF00939">
    <property type="entry name" value="Na_sulph_symp"/>
    <property type="match status" value="2"/>
</dbReference>
<feature type="region of interest" description="Disordered" evidence="5">
    <location>
        <begin position="294"/>
        <end position="322"/>
    </location>
</feature>
<feature type="transmembrane region" description="Helical" evidence="6">
    <location>
        <begin position="167"/>
        <end position="191"/>
    </location>
</feature>
<feature type="transmembrane region" description="Helical" evidence="6">
    <location>
        <begin position="141"/>
        <end position="160"/>
    </location>
</feature>
<comment type="subcellular location">
    <subcellularLocation>
        <location evidence="1">Membrane</location>
        <topology evidence="1">Multi-pass membrane protein</topology>
    </subcellularLocation>
</comment>
<feature type="compositionally biased region" description="Basic and acidic residues" evidence="5">
    <location>
        <begin position="298"/>
        <end position="307"/>
    </location>
</feature>
<proteinExistence type="predicted"/>
<evidence type="ECO:0000256" key="6">
    <source>
        <dbReference type="SAM" id="Phobius"/>
    </source>
</evidence>
<dbReference type="VEuPathDB" id="ToxoDB:cyc_05877"/>
<feature type="transmembrane region" description="Helical" evidence="6">
    <location>
        <begin position="715"/>
        <end position="735"/>
    </location>
</feature>
<dbReference type="GO" id="GO:0015556">
    <property type="term" value="F:C4-dicarboxylate transmembrane transporter activity"/>
    <property type="evidence" value="ECO:0007669"/>
    <property type="project" value="UniProtKB-ARBA"/>
</dbReference>
<evidence type="ECO:0000256" key="3">
    <source>
        <dbReference type="ARBA" id="ARBA00022989"/>
    </source>
</evidence>
<protein>
    <submittedName>
        <fullName evidence="7">Solute carrier family protein</fullName>
    </submittedName>
</protein>
<feature type="transmembrane region" description="Helical" evidence="6">
    <location>
        <begin position="756"/>
        <end position="783"/>
    </location>
</feature>
<keyword evidence="3 6" id="KW-1133">Transmembrane helix</keyword>
<gene>
    <name evidence="7" type="ORF">cyc_05877</name>
</gene>
<evidence type="ECO:0000313" key="8">
    <source>
        <dbReference type="Proteomes" id="UP000095192"/>
    </source>
</evidence>
<keyword evidence="8" id="KW-1185">Reference proteome</keyword>
<dbReference type="AlphaFoldDB" id="A0A1D3DAK9"/>
<feature type="transmembrane region" description="Helical" evidence="6">
    <location>
        <begin position="211"/>
        <end position="229"/>
    </location>
</feature>
<keyword evidence="4 6" id="KW-0472">Membrane</keyword>
<feature type="region of interest" description="Disordered" evidence="5">
    <location>
        <begin position="1"/>
        <end position="40"/>
    </location>
</feature>
<name>A0A1D3DAK9_9EIME</name>
<dbReference type="Proteomes" id="UP000095192">
    <property type="component" value="Unassembled WGS sequence"/>
</dbReference>
<feature type="transmembrane region" description="Helical" evidence="6">
    <location>
        <begin position="433"/>
        <end position="463"/>
    </location>
</feature>
<evidence type="ECO:0000256" key="2">
    <source>
        <dbReference type="ARBA" id="ARBA00022692"/>
    </source>
</evidence>
<dbReference type="InParanoid" id="A0A1D3DAK9"/>
<feature type="transmembrane region" description="Helical" evidence="6">
    <location>
        <begin position="832"/>
        <end position="862"/>
    </location>
</feature>
<reference evidence="7 8" key="1">
    <citation type="journal article" date="2016" name="BMC Genomics">
        <title>Comparative genomics reveals Cyclospora cayetanensis possesses coccidia-like metabolism and invasion components but unique surface antigens.</title>
        <authorList>
            <person name="Liu S."/>
            <person name="Wang L."/>
            <person name="Zheng H."/>
            <person name="Xu Z."/>
            <person name="Roellig D.M."/>
            <person name="Li N."/>
            <person name="Frace M.A."/>
            <person name="Tang K."/>
            <person name="Arrowood M.J."/>
            <person name="Moss D.M."/>
            <person name="Zhang L."/>
            <person name="Feng Y."/>
            <person name="Xiao L."/>
        </authorList>
    </citation>
    <scope>NUCLEOTIDE SEQUENCE [LARGE SCALE GENOMIC DNA]</scope>
    <source>
        <strain evidence="7 8">CHN_HEN01</strain>
    </source>
</reference>
<dbReference type="GO" id="GO:0005310">
    <property type="term" value="F:dicarboxylic acid transmembrane transporter activity"/>
    <property type="evidence" value="ECO:0007669"/>
    <property type="project" value="UniProtKB-ARBA"/>
</dbReference>
<organism evidence="7 8">
    <name type="scientific">Cyclospora cayetanensis</name>
    <dbReference type="NCBI Taxonomy" id="88456"/>
    <lineage>
        <taxon>Eukaryota</taxon>
        <taxon>Sar</taxon>
        <taxon>Alveolata</taxon>
        <taxon>Apicomplexa</taxon>
        <taxon>Conoidasida</taxon>
        <taxon>Coccidia</taxon>
        <taxon>Eucoccidiorida</taxon>
        <taxon>Eimeriorina</taxon>
        <taxon>Eimeriidae</taxon>
        <taxon>Cyclospora</taxon>
    </lineage>
</organism>
<dbReference type="VEuPathDB" id="ToxoDB:LOC34622164"/>
<feature type="transmembrane region" description="Helical" evidence="6">
    <location>
        <begin position="590"/>
        <end position="609"/>
    </location>
</feature>
<evidence type="ECO:0000313" key="7">
    <source>
        <dbReference type="EMBL" id="OEH80481.1"/>
    </source>
</evidence>
<sequence>MSGWLFTPQTHEDTQQETDLNEDAETSIQPRLAATRSSREQDAKINFTRGECHLSKSTACLPSQPSVCNLVRSAAMQGCEASHQVEVEDTQPEGSRNAQEIPEQLDEKAREEMSNGLSEKCLPLRGLFVELVAIVSCYRQLLGTAASFCLPLLIFVGWSAEDDRSRCLYVILVMVLCWLSNCMDAYTVALLPFVLFPVLHVAPVGDVASSYMNSVSFLIFGASMMAAALRRVKLDVATANWLCRISPKHPEDLALCLMATCFAISTCLSNTGTMLIFCPIIDLMVQGLHPEPIGSEPARIDSRESRNSHHSFTASLSKSGPLDHPAGSDGHFFYQEEPPLLPLSHRERSFANAGDMLNYLHASEGQGTQGEAAARVCSIPVSLDKNGLKPTLPRPSCVPSSTTESIVEQNDVLDRIAAKIQRESPDLSCIRRLLFIGCAYAATLGGSVTVTGATSNAIFLAVLDAMYATMPGGSATNPVTYTTWLLVSLPLGVVQLLLVWLSLCALWMGPRATGRSITRIAGSCLKLLQICRCKRRGKKATRQAAVHASEGGSDAHNVVRPSFAEAPGPQAEATKRARASDGLRHCAELYWARVYVVVAWLLLVCLWLSRRTILAAVPGWGAKWEGSIDDSWPAVLVPMCLGFAPLYPRRSAPSFARAASAAMRWRNRRRRRRRLLCGGGAAPTETHADCSGSGHRQDRFEGILTFALVEKEMDWGLLFLLGSGFVVASVSHACGLDKVMIENMDFLTRQSKAGQVACIMAMAGLVTQVTSNTATASILMPLLSTAAKGLPGNPLLLMLAANFATTLGFLLPVSTASNAVIVRFTRIRTWQFFLSGLLPLALCLGVAYVATFTWVAAVFGLIEPYPNGKQVQQ</sequence>
<feature type="compositionally biased region" description="Acidic residues" evidence="5">
    <location>
        <begin position="15"/>
        <end position="25"/>
    </location>
</feature>
<dbReference type="PANTHER" id="PTHR10283:SF82">
    <property type="entry name" value="SOLUTE CARRIER FAMILY 13 MEMBER 2"/>
    <property type="match status" value="1"/>
</dbReference>
<dbReference type="InterPro" id="IPR001898">
    <property type="entry name" value="SLC13A/DASS"/>
</dbReference>
<feature type="transmembrane region" description="Helical" evidence="6">
    <location>
        <begin position="795"/>
        <end position="820"/>
    </location>
</feature>
<evidence type="ECO:0000256" key="5">
    <source>
        <dbReference type="SAM" id="MobiDB-lite"/>
    </source>
</evidence>